<reference evidence="3" key="1">
    <citation type="submission" date="2015-01" db="EMBL/GenBank/DDBJ databases">
        <authorList>
            <person name="Manzoor Shahid"/>
            <person name="Zubair Saima"/>
        </authorList>
    </citation>
    <scope>NUCLEOTIDE SEQUENCE [LARGE SCALE GENOMIC DNA]</scope>
    <source>
        <strain evidence="3">V1</strain>
    </source>
</reference>
<accession>A0A0B7GY83</accession>
<dbReference type="RefSeq" id="WP_081718745.1">
    <property type="nucleotide sequence ID" value="NZ_CDNC01000012.1"/>
</dbReference>
<keyword evidence="2" id="KW-0282">Flagellum</keyword>
<dbReference type="Pfam" id="PF03646">
    <property type="entry name" value="FlaG"/>
    <property type="match status" value="1"/>
</dbReference>
<reference evidence="2 4" key="3">
    <citation type="submission" date="2019-08" db="EMBL/GenBank/DDBJ databases">
        <authorList>
            <person name="Kuhnert P."/>
        </authorList>
    </citation>
    <scope>NUCLEOTIDE SEQUENCE [LARGE SCALE GENOMIC DNA]</scope>
    <source>
        <strain evidence="2 4">B36.5</strain>
    </source>
</reference>
<evidence type="ECO:0000313" key="3">
    <source>
        <dbReference type="Proteomes" id="UP000042527"/>
    </source>
</evidence>
<dbReference type="InterPro" id="IPR035924">
    <property type="entry name" value="FlaG-like_sf"/>
</dbReference>
<name>A0A0B7GY83_TREPH</name>
<gene>
    <name evidence="2" type="ORF">FUT82_09655</name>
    <name evidence="1" type="ORF">TPHV1_20133</name>
</gene>
<dbReference type="Gene3D" id="3.30.160.170">
    <property type="entry name" value="FlaG-like"/>
    <property type="match status" value="1"/>
</dbReference>
<dbReference type="Proteomes" id="UP000323594">
    <property type="component" value="Chromosome"/>
</dbReference>
<proteinExistence type="predicted"/>
<protein>
    <submittedName>
        <fullName evidence="1">FlaG protein</fullName>
    </submittedName>
    <submittedName>
        <fullName evidence="2">Flagellar protein FlaG</fullName>
    </submittedName>
</protein>
<dbReference type="EMBL" id="CDNC01000012">
    <property type="protein sequence ID" value="CEM61596.1"/>
    <property type="molecule type" value="Genomic_DNA"/>
</dbReference>
<dbReference type="PANTHER" id="PTHR37166">
    <property type="entry name" value="PROTEIN FLAG"/>
    <property type="match status" value="1"/>
</dbReference>
<organism evidence="1 3">
    <name type="scientific">Treponema phagedenis</name>
    <dbReference type="NCBI Taxonomy" id="162"/>
    <lineage>
        <taxon>Bacteria</taxon>
        <taxon>Pseudomonadati</taxon>
        <taxon>Spirochaetota</taxon>
        <taxon>Spirochaetia</taxon>
        <taxon>Spirochaetales</taxon>
        <taxon>Treponemataceae</taxon>
        <taxon>Treponema</taxon>
    </lineage>
</organism>
<evidence type="ECO:0000313" key="4">
    <source>
        <dbReference type="Proteomes" id="UP000323594"/>
    </source>
</evidence>
<sequence>MSIAIKGVTSTAQILPENSAAAVAKTRVNSVSLTQDQKAAFPPALTNEELAKAIERIRKISDMFGRKLQFRVNKAIDQVVVKVIDSNTDKVIREVPSAEIQKLQERIKETIGLLFDETI</sequence>
<dbReference type="InterPro" id="IPR005186">
    <property type="entry name" value="FlaG"/>
</dbReference>
<dbReference type="GeneID" id="57753193"/>
<dbReference type="OrthoDB" id="362353at2"/>
<keyword evidence="2" id="KW-0966">Cell projection</keyword>
<keyword evidence="3" id="KW-1185">Reference proteome</keyword>
<keyword evidence="2" id="KW-0969">Cilium</keyword>
<evidence type="ECO:0000313" key="2">
    <source>
        <dbReference type="EMBL" id="QEJ98235.1"/>
    </source>
</evidence>
<dbReference type="Proteomes" id="UP000042527">
    <property type="component" value="Unassembled WGS sequence"/>
</dbReference>
<dbReference type="EMBL" id="CP042817">
    <property type="protein sequence ID" value="QEJ98235.1"/>
    <property type="molecule type" value="Genomic_DNA"/>
</dbReference>
<evidence type="ECO:0000313" key="1">
    <source>
        <dbReference type="EMBL" id="CEM61596.1"/>
    </source>
</evidence>
<dbReference type="SUPFAM" id="SSF160214">
    <property type="entry name" value="FlaG-like"/>
    <property type="match status" value="1"/>
</dbReference>
<reference evidence="1" key="2">
    <citation type="submission" date="2015-01" db="EMBL/GenBank/DDBJ databases">
        <authorList>
            <person name="Xiang T."/>
            <person name="Song Y."/>
            <person name="Huang L."/>
            <person name="Wang B."/>
            <person name="Wu P."/>
        </authorList>
    </citation>
    <scope>NUCLEOTIDE SEQUENCE [LARGE SCALE GENOMIC DNA]</scope>
    <source>
        <strain evidence="1">V1</strain>
    </source>
</reference>
<dbReference type="AlphaFoldDB" id="A0A0B7GY83"/>
<dbReference type="PANTHER" id="PTHR37166:SF1">
    <property type="entry name" value="PROTEIN FLAG"/>
    <property type="match status" value="1"/>
</dbReference>